<dbReference type="InterPro" id="IPR010982">
    <property type="entry name" value="Lambda_DNA-bd_dom_sf"/>
</dbReference>
<name>A0A5P6VQM3_PSEXY</name>
<proteinExistence type="predicted"/>
<evidence type="ECO:0000259" key="4">
    <source>
        <dbReference type="PROSITE" id="PS50932"/>
    </source>
</evidence>
<dbReference type="InterPro" id="IPR000843">
    <property type="entry name" value="HTH_LacI"/>
</dbReference>
<dbReference type="GO" id="GO:0003700">
    <property type="term" value="F:DNA-binding transcription factor activity"/>
    <property type="evidence" value="ECO:0007669"/>
    <property type="project" value="TreeGrafter"/>
</dbReference>
<keyword evidence="3" id="KW-0804">Transcription</keyword>
<dbReference type="Pfam" id="PF13377">
    <property type="entry name" value="Peripla_BP_3"/>
    <property type="match status" value="1"/>
</dbReference>
<dbReference type="RefSeq" id="WP_151623426.1">
    <property type="nucleotide sequence ID" value="NZ_CP043028.1"/>
</dbReference>
<dbReference type="InterPro" id="IPR046335">
    <property type="entry name" value="LacI/GalR-like_sensor"/>
</dbReference>
<accession>A0A5P6VQM3</accession>
<dbReference type="Proteomes" id="UP000327030">
    <property type="component" value="Chromosome 1"/>
</dbReference>
<dbReference type="Pfam" id="PF00356">
    <property type="entry name" value="LacI"/>
    <property type="match status" value="1"/>
</dbReference>
<dbReference type="SUPFAM" id="SSF53822">
    <property type="entry name" value="Periplasmic binding protein-like I"/>
    <property type="match status" value="1"/>
</dbReference>
<evidence type="ECO:0000256" key="2">
    <source>
        <dbReference type="ARBA" id="ARBA00023125"/>
    </source>
</evidence>
<dbReference type="AlphaFoldDB" id="A0A5P6VQM3"/>
<dbReference type="Gene3D" id="3.40.50.2300">
    <property type="match status" value="2"/>
</dbReference>
<dbReference type="PANTHER" id="PTHR30146">
    <property type="entry name" value="LACI-RELATED TRANSCRIPTIONAL REPRESSOR"/>
    <property type="match status" value="1"/>
</dbReference>
<dbReference type="CDD" id="cd01392">
    <property type="entry name" value="HTH_LacI"/>
    <property type="match status" value="1"/>
</dbReference>
<organism evidence="5 6">
    <name type="scientific">Pseudobutyrivibrio xylanivorans</name>
    <dbReference type="NCBI Taxonomy" id="185007"/>
    <lineage>
        <taxon>Bacteria</taxon>
        <taxon>Bacillati</taxon>
        <taxon>Bacillota</taxon>
        <taxon>Clostridia</taxon>
        <taxon>Lachnospirales</taxon>
        <taxon>Lachnospiraceae</taxon>
        <taxon>Pseudobutyrivibrio</taxon>
    </lineage>
</organism>
<evidence type="ECO:0000256" key="3">
    <source>
        <dbReference type="ARBA" id="ARBA00023163"/>
    </source>
</evidence>
<dbReference type="Gene3D" id="1.10.260.40">
    <property type="entry name" value="lambda repressor-like DNA-binding domains"/>
    <property type="match status" value="1"/>
</dbReference>
<keyword evidence="1" id="KW-0805">Transcription regulation</keyword>
<evidence type="ECO:0000313" key="6">
    <source>
        <dbReference type="Proteomes" id="UP000327030"/>
    </source>
</evidence>
<protein>
    <submittedName>
        <fullName evidence="5">LacI family transcriptional regulator</fullName>
    </submittedName>
</protein>
<sequence length="329" mass="36374">MAHTLDSIAQELGLSKTTVSRAISGKGRISEETRRKVNDYIKKINYRPSAVARSLAANRTFNVGLVVPADSALGEMPYFQTLMTGVCDRAMDYDYDVLIILADNDGITPLKHAVQNRKIDAVIVSRCERDSKVNAFLKQANIPYVIMGNPQDEGVLFVDNDNEGAATRMIETLIDKGIHKMALIGGGENINVTISRLEGYRKGFKNRGMTADESLIFLNMHKSERLDTVIKNVMEDEVECIVCMDDMLCNSVLNCLHNQGVSVPGDVKLCSFYDSNLLLNSKPSITSLYFDAKKLGASGLELLMRNLDGENVASQTLTDFNIQMRDSTT</sequence>
<feature type="domain" description="HTH lacI-type" evidence="4">
    <location>
        <begin position="4"/>
        <end position="57"/>
    </location>
</feature>
<evidence type="ECO:0000256" key="1">
    <source>
        <dbReference type="ARBA" id="ARBA00023015"/>
    </source>
</evidence>
<evidence type="ECO:0000313" key="5">
    <source>
        <dbReference type="EMBL" id="QFJ54973.1"/>
    </source>
</evidence>
<dbReference type="GO" id="GO:0000976">
    <property type="term" value="F:transcription cis-regulatory region binding"/>
    <property type="evidence" value="ECO:0007669"/>
    <property type="project" value="TreeGrafter"/>
</dbReference>
<dbReference type="PANTHER" id="PTHR30146:SF109">
    <property type="entry name" value="HTH-TYPE TRANSCRIPTIONAL REGULATOR GALS"/>
    <property type="match status" value="1"/>
</dbReference>
<dbReference type="InterPro" id="IPR028082">
    <property type="entry name" value="Peripla_BP_I"/>
</dbReference>
<dbReference type="PROSITE" id="PS50932">
    <property type="entry name" value="HTH_LACI_2"/>
    <property type="match status" value="1"/>
</dbReference>
<dbReference type="KEGG" id="pxv:FXF36_08925"/>
<gene>
    <name evidence="5" type="ORF">FXF36_08925</name>
</gene>
<reference evidence="6" key="1">
    <citation type="submission" date="2019-08" db="EMBL/GenBank/DDBJ databases">
        <title>Complete Genome Sequence of the Polysaccharide-Degrading Rumen Bacterium Pseudobutyrivibrio xylanivorans MA3014.</title>
        <authorList>
            <person name="Palevich N."/>
            <person name="Maclean P.H."/>
            <person name="Kelly W.J."/>
            <person name="Leahy S.C."/>
            <person name="Rakonjac J."/>
            <person name="Attwood G.T."/>
        </authorList>
    </citation>
    <scope>NUCLEOTIDE SEQUENCE [LARGE SCALE GENOMIC DNA]</scope>
    <source>
        <strain evidence="6">MA3014</strain>
    </source>
</reference>
<dbReference type="EMBL" id="CP043028">
    <property type="protein sequence ID" value="QFJ54973.1"/>
    <property type="molecule type" value="Genomic_DNA"/>
</dbReference>
<dbReference type="SUPFAM" id="SSF47413">
    <property type="entry name" value="lambda repressor-like DNA-binding domains"/>
    <property type="match status" value="1"/>
</dbReference>
<dbReference type="SMART" id="SM00354">
    <property type="entry name" value="HTH_LACI"/>
    <property type="match status" value="1"/>
</dbReference>
<keyword evidence="2" id="KW-0238">DNA-binding</keyword>
<dbReference type="OrthoDB" id="4810at2"/>